<gene>
    <name evidence="2" type="ORF">CCACVL1_18127</name>
</gene>
<name>A0A1R3HMW0_COCAP</name>
<protein>
    <submittedName>
        <fullName evidence="2">Uncharacterized protein</fullName>
    </submittedName>
</protein>
<accession>A0A1R3HMW0</accession>
<sequence length="23" mass="2568">MAKVYTHKKPGDESFDESNASLL</sequence>
<dbReference type="Proteomes" id="UP000188268">
    <property type="component" value="Unassembled WGS sequence"/>
</dbReference>
<comment type="caution">
    <text evidence="2">The sequence shown here is derived from an EMBL/GenBank/DDBJ whole genome shotgun (WGS) entry which is preliminary data.</text>
</comment>
<evidence type="ECO:0000313" key="2">
    <source>
        <dbReference type="EMBL" id="OMO71633.1"/>
    </source>
</evidence>
<evidence type="ECO:0000256" key="1">
    <source>
        <dbReference type="SAM" id="MobiDB-lite"/>
    </source>
</evidence>
<dbReference type="Gramene" id="OMO71633">
    <property type="protein sequence ID" value="OMO71633"/>
    <property type="gene ID" value="CCACVL1_18127"/>
</dbReference>
<dbReference type="EMBL" id="AWWV01011567">
    <property type="protein sequence ID" value="OMO71633.1"/>
    <property type="molecule type" value="Genomic_DNA"/>
</dbReference>
<keyword evidence="3" id="KW-1185">Reference proteome</keyword>
<organism evidence="2 3">
    <name type="scientific">Corchorus capsularis</name>
    <name type="common">Jute</name>
    <dbReference type="NCBI Taxonomy" id="210143"/>
    <lineage>
        <taxon>Eukaryota</taxon>
        <taxon>Viridiplantae</taxon>
        <taxon>Streptophyta</taxon>
        <taxon>Embryophyta</taxon>
        <taxon>Tracheophyta</taxon>
        <taxon>Spermatophyta</taxon>
        <taxon>Magnoliopsida</taxon>
        <taxon>eudicotyledons</taxon>
        <taxon>Gunneridae</taxon>
        <taxon>Pentapetalae</taxon>
        <taxon>rosids</taxon>
        <taxon>malvids</taxon>
        <taxon>Malvales</taxon>
        <taxon>Malvaceae</taxon>
        <taxon>Grewioideae</taxon>
        <taxon>Apeibeae</taxon>
        <taxon>Corchorus</taxon>
    </lineage>
</organism>
<feature type="region of interest" description="Disordered" evidence="1">
    <location>
        <begin position="1"/>
        <end position="23"/>
    </location>
</feature>
<proteinExistence type="predicted"/>
<reference evidence="2 3" key="1">
    <citation type="submission" date="2013-09" db="EMBL/GenBank/DDBJ databases">
        <title>Corchorus capsularis genome sequencing.</title>
        <authorList>
            <person name="Alam M."/>
            <person name="Haque M.S."/>
            <person name="Islam M.S."/>
            <person name="Emdad E.M."/>
            <person name="Islam M.M."/>
            <person name="Ahmed B."/>
            <person name="Halim A."/>
            <person name="Hossen Q.M.M."/>
            <person name="Hossain M.Z."/>
            <person name="Ahmed R."/>
            <person name="Khan M.M."/>
            <person name="Islam R."/>
            <person name="Rashid M.M."/>
            <person name="Khan S.A."/>
            <person name="Rahman M.S."/>
            <person name="Alam M."/>
        </authorList>
    </citation>
    <scope>NUCLEOTIDE SEQUENCE [LARGE SCALE GENOMIC DNA]</scope>
    <source>
        <strain evidence="3">cv. CVL-1</strain>
        <tissue evidence="2">Whole seedling</tissue>
    </source>
</reference>
<evidence type="ECO:0000313" key="3">
    <source>
        <dbReference type="Proteomes" id="UP000188268"/>
    </source>
</evidence>
<dbReference type="AlphaFoldDB" id="A0A1R3HMW0"/>